<comment type="subunit">
    <text evidence="7">Interacts with G-actin; ADP-actin form.</text>
</comment>
<dbReference type="InterPro" id="IPR029006">
    <property type="entry name" value="ADF-H/Gelsolin-like_dom_sf"/>
</dbReference>
<dbReference type="SUPFAM" id="SSF55753">
    <property type="entry name" value="Actin depolymerizing proteins"/>
    <property type="match status" value="2"/>
</dbReference>
<reference evidence="9" key="1">
    <citation type="submission" date="2006-10" db="EMBL/GenBank/DDBJ databases">
        <authorList>
            <person name="Amadeo P."/>
            <person name="Zhao Q."/>
            <person name="Wortman J."/>
            <person name="Fraser-Liggett C."/>
            <person name="Carlton J."/>
        </authorList>
    </citation>
    <scope>NUCLEOTIDE SEQUENCE</scope>
    <source>
        <strain evidence="9">G3</strain>
    </source>
</reference>
<keyword evidence="6" id="KW-0206">Cytoskeleton</keyword>
<keyword evidence="4" id="KW-0677">Repeat</keyword>
<gene>
    <name evidence="9" type="ORF">TVAG_238130</name>
</gene>
<name>A2DD13_TRIV3</name>
<comment type="similarity">
    <text evidence="2">Belongs to the actin-binding proteins ADF family. Twinfilin subfamily.</text>
</comment>
<dbReference type="Gene3D" id="3.40.20.10">
    <property type="entry name" value="Severin"/>
    <property type="match status" value="2"/>
</dbReference>
<feature type="domain" description="ADF-H" evidence="8">
    <location>
        <begin position="3"/>
        <end position="140"/>
    </location>
</feature>
<dbReference type="AlphaFoldDB" id="A2DD13"/>
<dbReference type="RefSeq" id="XP_001582773.1">
    <property type="nucleotide sequence ID" value="XM_001582723.1"/>
</dbReference>
<dbReference type="STRING" id="5722.A2DD13"/>
<dbReference type="GO" id="GO:0051015">
    <property type="term" value="F:actin filament binding"/>
    <property type="evidence" value="ECO:0000318"/>
    <property type="project" value="GO_Central"/>
</dbReference>
<reference evidence="9" key="2">
    <citation type="journal article" date="2007" name="Science">
        <title>Draft genome sequence of the sexually transmitted pathogen Trichomonas vaginalis.</title>
        <authorList>
            <person name="Carlton J.M."/>
            <person name="Hirt R.P."/>
            <person name="Silva J.C."/>
            <person name="Delcher A.L."/>
            <person name="Schatz M."/>
            <person name="Zhao Q."/>
            <person name="Wortman J.R."/>
            <person name="Bidwell S.L."/>
            <person name="Alsmark U.C.M."/>
            <person name="Besteiro S."/>
            <person name="Sicheritz-Ponten T."/>
            <person name="Noel C.J."/>
            <person name="Dacks J.B."/>
            <person name="Foster P.G."/>
            <person name="Simillion C."/>
            <person name="Van de Peer Y."/>
            <person name="Miranda-Saavedra D."/>
            <person name="Barton G.J."/>
            <person name="Westrop G.D."/>
            <person name="Mueller S."/>
            <person name="Dessi D."/>
            <person name="Fiori P.L."/>
            <person name="Ren Q."/>
            <person name="Paulsen I."/>
            <person name="Zhang H."/>
            <person name="Bastida-Corcuera F.D."/>
            <person name="Simoes-Barbosa A."/>
            <person name="Brown M.T."/>
            <person name="Hayes R.D."/>
            <person name="Mukherjee M."/>
            <person name="Okumura C.Y."/>
            <person name="Schneider R."/>
            <person name="Smith A.J."/>
            <person name="Vanacova S."/>
            <person name="Villalvazo M."/>
            <person name="Haas B.J."/>
            <person name="Pertea M."/>
            <person name="Feldblyum T.V."/>
            <person name="Utterback T.R."/>
            <person name="Shu C.L."/>
            <person name="Osoegawa K."/>
            <person name="de Jong P.J."/>
            <person name="Hrdy I."/>
            <person name="Horvathova L."/>
            <person name="Zubacova Z."/>
            <person name="Dolezal P."/>
            <person name="Malik S.B."/>
            <person name="Logsdon J.M. Jr."/>
            <person name="Henze K."/>
            <person name="Gupta A."/>
            <person name="Wang C.C."/>
            <person name="Dunne R.L."/>
            <person name="Upcroft J.A."/>
            <person name="Upcroft P."/>
            <person name="White O."/>
            <person name="Salzberg S.L."/>
            <person name="Tang P."/>
            <person name="Chiu C.-H."/>
            <person name="Lee Y.-S."/>
            <person name="Embley T.M."/>
            <person name="Coombs G.H."/>
            <person name="Mottram J.C."/>
            <person name="Tachezy J."/>
            <person name="Fraser-Liggett C.M."/>
            <person name="Johnson P.J."/>
        </authorList>
    </citation>
    <scope>NUCLEOTIDE SEQUENCE [LARGE SCALE GENOMIC DNA]</scope>
    <source>
        <strain evidence="9">G3</strain>
    </source>
</reference>
<accession>A2DD13</accession>
<comment type="subcellular location">
    <subcellularLocation>
        <location evidence="1">Cytoplasm</location>
        <location evidence="1">Cytoskeleton</location>
    </subcellularLocation>
</comment>
<evidence type="ECO:0000256" key="6">
    <source>
        <dbReference type="ARBA" id="ARBA00023212"/>
    </source>
</evidence>
<dbReference type="EMBL" id="DS113188">
    <property type="protein sequence ID" value="EAY21787.1"/>
    <property type="molecule type" value="Genomic_DNA"/>
</dbReference>
<dbReference type="Pfam" id="PF00241">
    <property type="entry name" value="Cofilin_ADF"/>
    <property type="match status" value="2"/>
</dbReference>
<dbReference type="GO" id="GO:0051016">
    <property type="term" value="P:barbed-end actin filament capping"/>
    <property type="evidence" value="ECO:0000318"/>
    <property type="project" value="GO_Central"/>
</dbReference>
<evidence type="ECO:0000313" key="10">
    <source>
        <dbReference type="Proteomes" id="UP000001542"/>
    </source>
</evidence>
<dbReference type="SMR" id="A2DD13"/>
<protein>
    <recommendedName>
        <fullName evidence="8">ADF-H domain-containing protein</fullName>
    </recommendedName>
</protein>
<dbReference type="VEuPathDB" id="TrichDB:TVAGG3_0578130"/>
<dbReference type="GO" id="GO:0003785">
    <property type="term" value="F:actin monomer binding"/>
    <property type="evidence" value="ECO:0000318"/>
    <property type="project" value="GO_Central"/>
</dbReference>
<dbReference type="VEuPathDB" id="TrichDB:TVAG_238130"/>
<dbReference type="InParanoid" id="A2DD13"/>
<dbReference type="CDD" id="cd11285">
    <property type="entry name" value="ADF_Twf-N_like"/>
    <property type="match status" value="1"/>
</dbReference>
<proteinExistence type="inferred from homology"/>
<evidence type="ECO:0000313" key="9">
    <source>
        <dbReference type="EMBL" id="EAY21787.1"/>
    </source>
</evidence>
<dbReference type="PANTHER" id="PTHR13759">
    <property type="entry name" value="TWINFILIN"/>
    <property type="match status" value="1"/>
</dbReference>
<dbReference type="KEGG" id="tva:5467339"/>
<dbReference type="InterPro" id="IPR028458">
    <property type="entry name" value="Twinfilin"/>
</dbReference>
<evidence type="ECO:0000256" key="3">
    <source>
        <dbReference type="ARBA" id="ARBA00022490"/>
    </source>
</evidence>
<dbReference type="PANTHER" id="PTHR13759:SF1">
    <property type="entry name" value="TWINFILIN"/>
    <property type="match status" value="1"/>
</dbReference>
<dbReference type="Proteomes" id="UP000001542">
    <property type="component" value="Unassembled WGS sequence"/>
</dbReference>
<sequence>MKAIGTVDIPPDTLSAIRDFEHNTTLRAIKLTIQTDKLVIAEKINSQGSPQSDFNGLTSHMNKAEPCFTLVHVPKTGGHAGNVLVIFIPMACPLRTRTAYVQSRSSIEKKLKSTITSGLDSYFIDDLKDFNYSDFEKQNTKDDAALSPEERIEKQALHDAIQESKHPEKKDAFTWKCDAQLTATLKKLATKVGPKIVAGMCEPTGNGLKLCGTGNSLKDIKTDGARYIAMHYQKPGKEGFCFILFCSDSAKPREKMMASTCKQSFISGCKSCGIEFNQQIELRELSEFNDANVERHIK</sequence>
<keyword evidence="5" id="KW-0009">Actin-binding</keyword>
<keyword evidence="10" id="KW-1185">Reference proteome</keyword>
<evidence type="ECO:0000256" key="2">
    <source>
        <dbReference type="ARBA" id="ARBA00009557"/>
    </source>
</evidence>
<evidence type="ECO:0000259" key="8">
    <source>
        <dbReference type="PROSITE" id="PS51263"/>
    </source>
</evidence>
<dbReference type="GO" id="GO:0005737">
    <property type="term" value="C:cytoplasm"/>
    <property type="evidence" value="ECO:0000318"/>
    <property type="project" value="GO_Central"/>
</dbReference>
<evidence type="ECO:0000256" key="5">
    <source>
        <dbReference type="ARBA" id="ARBA00023203"/>
    </source>
</evidence>
<keyword evidence="3" id="KW-0963">Cytoplasm</keyword>
<organism evidence="9 10">
    <name type="scientific">Trichomonas vaginalis (strain ATCC PRA-98 / G3)</name>
    <dbReference type="NCBI Taxonomy" id="412133"/>
    <lineage>
        <taxon>Eukaryota</taxon>
        <taxon>Metamonada</taxon>
        <taxon>Parabasalia</taxon>
        <taxon>Trichomonadida</taxon>
        <taxon>Trichomonadidae</taxon>
        <taxon>Trichomonas</taxon>
    </lineage>
</organism>
<dbReference type="InterPro" id="IPR002108">
    <property type="entry name" value="ADF-H"/>
</dbReference>
<evidence type="ECO:0000256" key="7">
    <source>
        <dbReference type="ARBA" id="ARBA00038532"/>
    </source>
</evidence>
<evidence type="ECO:0000256" key="4">
    <source>
        <dbReference type="ARBA" id="ARBA00022737"/>
    </source>
</evidence>
<dbReference type="GO" id="GO:0030042">
    <property type="term" value="P:actin filament depolymerization"/>
    <property type="evidence" value="ECO:0000318"/>
    <property type="project" value="GO_Central"/>
</dbReference>
<dbReference type="GO" id="GO:0005884">
    <property type="term" value="C:actin filament"/>
    <property type="evidence" value="ECO:0000318"/>
    <property type="project" value="GO_Central"/>
</dbReference>
<dbReference type="OrthoDB" id="10006997at2759"/>
<dbReference type="PROSITE" id="PS51263">
    <property type="entry name" value="ADF_H"/>
    <property type="match status" value="1"/>
</dbReference>
<evidence type="ECO:0000256" key="1">
    <source>
        <dbReference type="ARBA" id="ARBA00004245"/>
    </source>
</evidence>